<dbReference type="Proteomes" id="UP001145114">
    <property type="component" value="Unassembled WGS sequence"/>
</dbReference>
<evidence type="ECO:0000313" key="2">
    <source>
        <dbReference type="Proteomes" id="UP001145114"/>
    </source>
</evidence>
<gene>
    <name evidence="1" type="ORF">EV182_003761</name>
</gene>
<keyword evidence="2" id="KW-1185">Reference proteome</keyword>
<organism evidence="1 2">
    <name type="scientific">Spiromyces aspiralis</name>
    <dbReference type="NCBI Taxonomy" id="68401"/>
    <lineage>
        <taxon>Eukaryota</taxon>
        <taxon>Fungi</taxon>
        <taxon>Fungi incertae sedis</taxon>
        <taxon>Zoopagomycota</taxon>
        <taxon>Kickxellomycotina</taxon>
        <taxon>Kickxellomycetes</taxon>
        <taxon>Kickxellales</taxon>
        <taxon>Kickxellaceae</taxon>
        <taxon>Spiromyces</taxon>
    </lineage>
</organism>
<dbReference type="EMBL" id="JAMZIH010001031">
    <property type="protein sequence ID" value="KAJ1678581.1"/>
    <property type="molecule type" value="Genomic_DNA"/>
</dbReference>
<sequence length="402" mass="45739">MKPTTYLASLDKILKMAGLKPAYNQFGGKFKATIDRIMAALANKEEYLLEGSRSSEAKGRLRPEELLEAQFAVLRNVMPKCLEAEVPLAQMPAIINEFQVSGNTHMPNSEGVLKKCVDIMLVCKGMDSTSWFDILLNIEVKSDADRILPLHRGQYVWYAAEEWPQQVRHYLLGGVLARTQLYVFYNDRNREIYEASIGKLLLADPNESGNNLRNAVTFILFLMTCTETELGFTFEDAARDLHTLHIAPAPGIVGHASWLFKGTREDGHGWPDIYVKFDARYSRRESEIRVMNWLRAHGIQHSAQLIKGFELKGHNKFHYELLALKDHGEPIDEYFVWLEERKMLNAGIVRAVIKQVLMALGQAEQAQRCSTAHHNMSASNITRNDKLDEQSDDPTTRARSYL</sequence>
<reference evidence="1" key="1">
    <citation type="submission" date="2022-06" db="EMBL/GenBank/DDBJ databases">
        <title>Phylogenomic reconstructions and comparative analyses of Kickxellomycotina fungi.</title>
        <authorList>
            <person name="Reynolds N.K."/>
            <person name="Stajich J.E."/>
            <person name="Barry K."/>
            <person name="Grigoriev I.V."/>
            <person name="Crous P."/>
            <person name="Smith M.E."/>
        </authorList>
    </citation>
    <scope>NUCLEOTIDE SEQUENCE</scope>
    <source>
        <strain evidence="1">RSA 2271</strain>
    </source>
</reference>
<proteinExistence type="predicted"/>
<accession>A0ACC1HTC2</accession>
<protein>
    <submittedName>
        <fullName evidence="1">Uncharacterized protein</fullName>
    </submittedName>
</protein>
<name>A0ACC1HTC2_9FUNG</name>
<evidence type="ECO:0000313" key="1">
    <source>
        <dbReference type="EMBL" id="KAJ1678581.1"/>
    </source>
</evidence>
<comment type="caution">
    <text evidence="1">The sequence shown here is derived from an EMBL/GenBank/DDBJ whole genome shotgun (WGS) entry which is preliminary data.</text>
</comment>